<evidence type="ECO:0000313" key="2">
    <source>
        <dbReference type="Proteomes" id="UP001217325"/>
    </source>
</evidence>
<comment type="caution">
    <text evidence="1">The sequence shown here is derived from an EMBL/GenBank/DDBJ whole genome shotgun (WGS) entry which is preliminary data.</text>
</comment>
<dbReference type="RefSeq" id="WP_206492503.1">
    <property type="nucleotide sequence ID" value="NZ_JARDXE010000023.1"/>
</dbReference>
<dbReference type="AlphaFoldDB" id="A0AAW6LVS4"/>
<accession>A0AAW6LVS4</accession>
<sequence>MSTGFNNIAEIKAANEAKGHSWFSQETTDYHGAKVETDVIGGFYFVESNDLNLGEPESGRAFRAVGASPEGAVQYLKGGDKFATLEEAVAYIDGVIADR</sequence>
<dbReference type="EMBL" id="JARDXE010000023">
    <property type="protein sequence ID" value="MDE8649050.1"/>
    <property type="molecule type" value="Genomic_DNA"/>
</dbReference>
<proteinExistence type="predicted"/>
<organism evidence="1 2">
    <name type="scientific">Rhodococcus qingshengii</name>
    <dbReference type="NCBI Taxonomy" id="334542"/>
    <lineage>
        <taxon>Bacteria</taxon>
        <taxon>Bacillati</taxon>
        <taxon>Actinomycetota</taxon>
        <taxon>Actinomycetes</taxon>
        <taxon>Mycobacteriales</taxon>
        <taxon>Nocardiaceae</taxon>
        <taxon>Rhodococcus</taxon>
        <taxon>Rhodococcus erythropolis group</taxon>
    </lineage>
</organism>
<reference evidence="1" key="1">
    <citation type="submission" date="2023-02" db="EMBL/GenBank/DDBJ databases">
        <title>A novel hydrolase synthesized by Rhodococcus erythropolis HQ is responsible for the detoxification of Zearalenone.</title>
        <authorList>
            <person name="Hu J."/>
            <person name="Xu J."/>
        </authorList>
    </citation>
    <scope>NUCLEOTIDE SEQUENCE</scope>
    <source>
        <strain evidence="1">HQ</strain>
    </source>
</reference>
<protein>
    <submittedName>
        <fullName evidence="1">Uncharacterized protein</fullName>
    </submittedName>
</protein>
<dbReference type="Pfam" id="PF24239">
    <property type="entry name" value="DUF7447"/>
    <property type="match status" value="1"/>
</dbReference>
<gene>
    <name evidence="1" type="ORF">PXH69_29170</name>
</gene>
<name>A0AAW6LVS4_RHOSG</name>
<evidence type="ECO:0000313" key="1">
    <source>
        <dbReference type="EMBL" id="MDE8649050.1"/>
    </source>
</evidence>
<dbReference type="InterPro" id="IPR055870">
    <property type="entry name" value="DUF7447"/>
</dbReference>
<dbReference type="Proteomes" id="UP001217325">
    <property type="component" value="Unassembled WGS sequence"/>
</dbReference>